<comment type="caution">
    <text evidence="1">The sequence shown here is derived from an EMBL/GenBank/DDBJ whole genome shotgun (WGS) entry which is preliminary data.</text>
</comment>
<dbReference type="AlphaFoldDB" id="A0AAW9RCB0"/>
<evidence type="ECO:0000313" key="1">
    <source>
        <dbReference type="EMBL" id="MEJ8571229.1"/>
    </source>
</evidence>
<protein>
    <submittedName>
        <fullName evidence="1">HK97 gp10 family phage protein</fullName>
    </submittedName>
</protein>
<sequence>MAGSFSLDVSRWVDGTEARMDLVVRKICLDLFTRVILRSPVDTGRFRGNWQISIGDVPDGVLDLTDPSGSATISRTTAEAIGVRAGEEVFFVNNLPYGPALERGHSRQAPAGMVGVTLVEFQQVVEKAANEAQRERR</sequence>
<organism evidence="1 2">
    <name type="scientific">Microbaculum marinum</name>
    <dbReference type="NCBI Taxonomy" id="1764581"/>
    <lineage>
        <taxon>Bacteria</taxon>
        <taxon>Pseudomonadati</taxon>
        <taxon>Pseudomonadota</taxon>
        <taxon>Alphaproteobacteria</taxon>
        <taxon>Hyphomicrobiales</taxon>
        <taxon>Tepidamorphaceae</taxon>
        <taxon>Microbaculum</taxon>
    </lineage>
</organism>
<gene>
    <name evidence="1" type="ORF">V3328_07075</name>
</gene>
<reference evidence="1 2" key="1">
    <citation type="submission" date="2024-02" db="EMBL/GenBank/DDBJ databases">
        <title>Genome analysis and characterization of Microbaculum marinisediminis sp. nov., isolated from marine sediment.</title>
        <authorList>
            <person name="Du Z.-J."/>
            <person name="Ye Y.-Q."/>
            <person name="Zhang Z.-R."/>
            <person name="Yuan S.-M."/>
            <person name="Zhang X.-Y."/>
        </authorList>
    </citation>
    <scope>NUCLEOTIDE SEQUENCE [LARGE SCALE GENOMIC DNA]</scope>
    <source>
        <strain evidence="1 2">SDUM1044001</strain>
    </source>
</reference>
<dbReference type="Proteomes" id="UP001378188">
    <property type="component" value="Unassembled WGS sequence"/>
</dbReference>
<keyword evidence="2" id="KW-1185">Reference proteome</keyword>
<name>A0AAW9RCB0_9HYPH</name>
<dbReference type="EMBL" id="JAZHOF010000003">
    <property type="protein sequence ID" value="MEJ8571229.1"/>
    <property type="molecule type" value="Genomic_DNA"/>
</dbReference>
<evidence type="ECO:0000313" key="2">
    <source>
        <dbReference type="Proteomes" id="UP001378188"/>
    </source>
</evidence>
<proteinExistence type="predicted"/>
<dbReference type="RefSeq" id="WP_340328932.1">
    <property type="nucleotide sequence ID" value="NZ_JAZHOF010000003.1"/>
</dbReference>
<accession>A0AAW9RCB0</accession>